<dbReference type="Gramene" id="PRQ56656">
    <property type="protein sequence ID" value="PRQ56656"/>
    <property type="gene ID" value="RchiOBHm_Chr1g0339681"/>
</dbReference>
<accession>A0A2P6SD94</accession>
<evidence type="ECO:0000313" key="3">
    <source>
        <dbReference type="Proteomes" id="UP000238479"/>
    </source>
</evidence>
<dbReference type="AlphaFoldDB" id="A0A2P6SD94"/>
<dbReference type="Pfam" id="PF00194">
    <property type="entry name" value="Carb_anhydrase"/>
    <property type="match status" value="1"/>
</dbReference>
<name>A0A2P6SD94_ROSCH</name>
<evidence type="ECO:0000313" key="2">
    <source>
        <dbReference type="EMBL" id="PRQ56656.1"/>
    </source>
</evidence>
<protein>
    <submittedName>
        <fullName evidence="2">Putative carbonic anhydrase</fullName>
        <ecNumber evidence="2">4.2.1.1</ecNumber>
    </submittedName>
</protein>
<dbReference type="GO" id="GO:0004089">
    <property type="term" value="F:carbonate dehydratase activity"/>
    <property type="evidence" value="ECO:0007669"/>
    <property type="project" value="UniProtKB-EC"/>
</dbReference>
<feature type="domain" description="Alpha-carbonic anhydrase" evidence="1">
    <location>
        <begin position="1"/>
        <end position="78"/>
    </location>
</feature>
<proteinExistence type="predicted"/>
<reference evidence="2 3" key="1">
    <citation type="journal article" date="2018" name="Nat. Genet.">
        <title>The Rosa genome provides new insights in the design of modern roses.</title>
        <authorList>
            <person name="Bendahmane M."/>
        </authorList>
    </citation>
    <scope>NUCLEOTIDE SEQUENCE [LARGE SCALE GENOMIC DNA]</scope>
    <source>
        <strain evidence="3">cv. Old Blush</strain>
    </source>
</reference>
<dbReference type="SUPFAM" id="SSF51069">
    <property type="entry name" value="Carbonic anhydrase"/>
    <property type="match status" value="1"/>
</dbReference>
<dbReference type="InterPro" id="IPR001148">
    <property type="entry name" value="CA_dom"/>
</dbReference>
<dbReference type="EC" id="4.2.1.1" evidence="2"/>
<keyword evidence="2" id="KW-0456">Lyase</keyword>
<comment type="caution">
    <text evidence="2">The sequence shown here is derived from an EMBL/GenBank/DDBJ whole genome shotgun (WGS) entry which is preliminary data.</text>
</comment>
<gene>
    <name evidence="2" type="ORF">RchiOBHm_Chr1g0339681</name>
</gene>
<dbReference type="EMBL" id="PDCK01000039">
    <property type="protein sequence ID" value="PRQ56656.1"/>
    <property type="molecule type" value="Genomic_DNA"/>
</dbReference>
<dbReference type="InterPro" id="IPR036398">
    <property type="entry name" value="CA_dom_sf"/>
</dbReference>
<dbReference type="Proteomes" id="UP000238479">
    <property type="component" value="Chromosome 1"/>
</dbReference>
<evidence type="ECO:0000259" key="1">
    <source>
        <dbReference type="PROSITE" id="PS51144"/>
    </source>
</evidence>
<dbReference type="STRING" id="74649.A0A2P6SD94"/>
<dbReference type="PROSITE" id="PS51144">
    <property type="entry name" value="ALPHA_CA_2"/>
    <property type="match status" value="1"/>
</dbReference>
<dbReference type="Gene3D" id="3.10.200.10">
    <property type="entry name" value="Alpha carbonic anhydrase"/>
    <property type="match status" value="1"/>
</dbReference>
<organism evidence="2 3">
    <name type="scientific">Rosa chinensis</name>
    <name type="common">China rose</name>
    <dbReference type="NCBI Taxonomy" id="74649"/>
    <lineage>
        <taxon>Eukaryota</taxon>
        <taxon>Viridiplantae</taxon>
        <taxon>Streptophyta</taxon>
        <taxon>Embryophyta</taxon>
        <taxon>Tracheophyta</taxon>
        <taxon>Spermatophyta</taxon>
        <taxon>Magnoliopsida</taxon>
        <taxon>eudicotyledons</taxon>
        <taxon>Gunneridae</taxon>
        <taxon>Pentapetalae</taxon>
        <taxon>rosids</taxon>
        <taxon>fabids</taxon>
        <taxon>Rosales</taxon>
        <taxon>Rosaceae</taxon>
        <taxon>Rosoideae</taxon>
        <taxon>Rosoideae incertae sedis</taxon>
        <taxon>Rosa</taxon>
    </lineage>
</organism>
<sequence>MILYIKDKLAELAEEVCRRHKDAHIPPENIDMKEFDKKIKNRKYIGDRYFGSLSSPPCTENVIWNILEKEFYAKYLLD</sequence>
<keyword evidence="3" id="KW-1185">Reference proteome</keyword>